<evidence type="ECO:0000313" key="4">
    <source>
        <dbReference type="Proteomes" id="UP000053766"/>
    </source>
</evidence>
<keyword evidence="2" id="KW-0812">Transmembrane</keyword>
<keyword evidence="4" id="KW-1185">Reference proteome</keyword>
<feature type="compositionally biased region" description="Low complexity" evidence="1">
    <location>
        <begin position="191"/>
        <end position="210"/>
    </location>
</feature>
<protein>
    <submittedName>
        <fullName evidence="3">Uncharacterized protein</fullName>
    </submittedName>
</protein>
<keyword evidence="2" id="KW-1133">Transmembrane helix</keyword>
<gene>
    <name evidence="3" type="ORF">DICVIV_07764</name>
</gene>
<name>A0A0D8XNC7_DICVI</name>
<dbReference type="AlphaFoldDB" id="A0A0D8XNC7"/>
<evidence type="ECO:0000313" key="3">
    <source>
        <dbReference type="EMBL" id="KJH46158.1"/>
    </source>
</evidence>
<feature type="region of interest" description="Disordered" evidence="1">
    <location>
        <begin position="191"/>
        <end position="258"/>
    </location>
</feature>
<sequence length="258" mass="29073">MYWIMVFIVFAVVISVIIVFYFTLRTHRKAEKSLNVDDASEINTTKNANKVDQTSSCRDVVVPDKLEIDSSNVWKCSNENRTESKIEEGPIGDVSYQDEENIISSDTQYSHTNTNRDTFSITNETMDITQQSTDEIISISTLEKSQNTTLSAKKFDDLYYKQNDVTIPEYSIVDTYRSRIVVPVSVTPTTLTGTGSSASHQSTISSVSQSQRHDNLARSTVHSFMNNDVGNTPLPHHHSLWSQSTENGTSEWLHTESE</sequence>
<evidence type="ECO:0000256" key="2">
    <source>
        <dbReference type="SAM" id="Phobius"/>
    </source>
</evidence>
<keyword evidence="2" id="KW-0472">Membrane</keyword>
<accession>A0A0D8XNC7</accession>
<dbReference type="Proteomes" id="UP000053766">
    <property type="component" value="Unassembled WGS sequence"/>
</dbReference>
<dbReference type="EMBL" id="KN716366">
    <property type="protein sequence ID" value="KJH46158.1"/>
    <property type="molecule type" value="Genomic_DNA"/>
</dbReference>
<feature type="transmembrane region" description="Helical" evidence="2">
    <location>
        <begin position="6"/>
        <end position="24"/>
    </location>
</feature>
<proteinExistence type="predicted"/>
<reference evidence="4" key="2">
    <citation type="journal article" date="2016" name="Sci. Rep.">
        <title>Dictyocaulus viviparus genome, variome and transcriptome elucidate lungworm biology and support future intervention.</title>
        <authorList>
            <person name="McNulty S.N."/>
            <person name="Strube C."/>
            <person name="Rosa B.A."/>
            <person name="Martin J.C."/>
            <person name="Tyagi R."/>
            <person name="Choi Y.J."/>
            <person name="Wang Q."/>
            <person name="Hallsworth Pepin K."/>
            <person name="Zhang X."/>
            <person name="Ozersky P."/>
            <person name="Wilson R.K."/>
            <person name="Sternberg P.W."/>
            <person name="Gasser R.B."/>
            <person name="Mitreva M."/>
        </authorList>
    </citation>
    <scope>NUCLEOTIDE SEQUENCE [LARGE SCALE GENOMIC DNA]</scope>
    <source>
        <strain evidence="4">HannoverDv2000</strain>
    </source>
</reference>
<evidence type="ECO:0000256" key="1">
    <source>
        <dbReference type="SAM" id="MobiDB-lite"/>
    </source>
</evidence>
<organism evidence="3 4">
    <name type="scientific">Dictyocaulus viviparus</name>
    <name type="common">Bovine lungworm</name>
    <dbReference type="NCBI Taxonomy" id="29172"/>
    <lineage>
        <taxon>Eukaryota</taxon>
        <taxon>Metazoa</taxon>
        <taxon>Ecdysozoa</taxon>
        <taxon>Nematoda</taxon>
        <taxon>Chromadorea</taxon>
        <taxon>Rhabditida</taxon>
        <taxon>Rhabditina</taxon>
        <taxon>Rhabditomorpha</taxon>
        <taxon>Strongyloidea</taxon>
        <taxon>Metastrongylidae</taxon>
        <taxon>Dictyocaulus</taxon>
    </lineage>
</organism>
<feature type="compositionally biased region" description="Polar residues" evidence="1">
    <location>
        <begin position="217"/>
        <end position="230"/>
    </location>
</feature>
<feature type="compositionally biased region" description="Polar residues" evidence="1">
    <location>
        <begin position="240"/>
        <end position="252"/>
    </location>
</feature>
<reference evidence="3 4" key="1">
    <citation type="submission" date="2013-11" db="EMBL/GenBank/DDBJ databases">
        <title>Draft genome of the bovine lungworm Dictyocaulus viviparus.</title>
        <authorList>
            <person name="Mitreva M."/>
        </authorList>
    </citation>
    <scope>NUCLEOTIDE SEQUENCE [LARGE SCALE GENOMIC DNA]</scope>
    <source>
        <strain evidence="3 4">HannoverDv2000</strain>
    </source>
</reference>